<proteinExistence type="predicted"/>
<evidence type="ECO:0000313" key="3">
    <source>
        <dbReference type="EMBL" id="MBO8455532.1"/>
    </source>
</evidence>
<reference evidence="3" key="2">
    <citation type="journal article" date="2021" name="PeerJ">
        <title>Extensive microbial diversity within the chicken gut microbiome revealed by metagenomics and culture.</title>
        <authorList>
            <person name="Gilroy R."/>
            <person name="Ravi A."/>
            <person name="Getino M."/>
            <person name="Pursley I."/>
            <person name="Horton D.L."/>
            <person name="Alikhan N.F."/>
            <person name="Baker D."/>
            <person name="Gharbi K."/>
            <person name="Hall N."/>
            <person name="Watson M."/>
            <person name="Adriaenssens E.M."/>
            <person name="Foster-Nyarko E."/>
            <person name="Jarju S."/>
            <person name="Secka A."/>
            <person name="Antonio M."/>
            <person name="Oren A."/>
            <person name="Chaudhuri R.R."/>
            <person name="La Ragione R."/>
            <person name="Hildebrand F."/>
            <person name="Pallen M.J."/>
        </authorList>
    </citation>
    <scope>NUCLEOTIDE SEQUENCE</scope>
    <source>
        <strain evidence="3">B1-3475</strain>
    </source>
</reference>
<evidence type="ECO:0000313" key="4">
    <source>
        <dbReference type="Proteomes" id="UP000823617"/>
    </source>
</evidence>
<keyword evidence="1" id="KW-0732">Signal</keyword>
<organism evidence="3 4">
    <name type="scientific">Candidatus Cryptobacteroides intestinigallinarum</name>
    <dbReference type="NCBI Taxonomy" id="2840767"/>
    <lineage>
        <taxon>Bacteria</taxon>
        <taxon>Pseudomonadati</taxon>
        <taxon>Bacteroidota</taxon>
        <taxon>Bacteroidia</taxon>
        <taxon>Bacteroidales</taxon>
        <taxon>Candidatus Cryptobacteroides</taxon>
    </lineage>
</organism>
<feature type="chain" id="PRO_5039579677" description="DUF6850 domain-containing protein" evidence="1">
    <location>
        <begin position="20"/>
        <end position="508"/>
    </location>
</feature>
<evidence type="ECO:0000259" key="2">
    <source>
        <dbReference type="Pfam" id="PF21012"/>
    </source>
</evidence>
<accession>A0A9D9HKI1</accession>
<name>A0A9D9HKI1_9BACT</name>
<dbReference type="Proteomes" id="UP000823617">
    <property type="component" value="Unassembled WGS sequence"/>
</dbReference>
<protein>
    <recommendedName>
        <fullName evidence="2">DUF6850 domain-containing protein</fullName>
    </recommendedName>
</protein>
<comment type="caution">
    <text evidence="3">The sequence shown here is derived from an EMBL/GenBank/DDBJ whole genome shotgun (WGS) entry which is preliminary data.</text>
</comment>
<sequence>MRHLVILTIMLLAVMQAWAQSDTVSADVNRSTEERLSERATLVARHYEQITANRYFQYGTSLSTVSAGWKYRYEKNAIAVWRGNRASTGLFSADSYLRFGGKSAAFIGAEYENGILDNVNWNSTADYELLYPYVLISPATGKVHHERYSFSGGCASRFGRWVSGISGSYRALHEFQRIDPRPRSKVNDLKIEASLSRMIGRNYALGAAADIRIYKQTMDVSYFNEAGAFTPQYHYIGLGQTFGRFDGTTYTETRHKGFGYGFRMSLVPTGSNGFLAAFDYSRLKMNRQLHEINEAPITVLWTDRCEANLAYIAESNAWDYTLSLCGNYERRQGEEAVVDNGLMGEFKILDRHTMYDRHRYCATLNAVAEWHHDHHCITIASEAQVEAEKEQYRDPVSVISHTSLNAGIHAGYRRLSGLWLFSATVSGDYHTCPANRFSISSSVMQELSDLLSYTRLRIMDDCFVLQPRLSVQRRLQQAGAIFISLLYRQLFHSYGVSLAAEISLGYRF</sequence>
<feature type="domain" description="DUF6850" evidence="2">
    <location>
        <begin position="56"/>
        <end position="486"/>
    </location>
</feature>
<gene>
    <name evidence="3" type="ORF">IAC08_03905</name>
</gene>
<dbReference type="AlphaFoldDB" id="A0A9D9HKI1"/>
<evidence type="ECO:0000256" key="1">
    <source>
        <dbReference type="SAM" id="SignalP"/>
    </source>
</evidence>
<dbReference type="EMBL" id="JADIMK010000039">
    <property type="protein sequence ID" value="MBO8455532.1"/>
    <property type="molecule type" value="Genomic_DNA"/>
</dbReference>
<dbReference type="Pfam" id="PF21012">
    <property type="entry name" value="DUF6850"/>
    <property type="match status" value="1"/>
</dbReference>
<dbReference type="InterPro" id="IPR049236">
    <property type="entry name" value="DUF6850"/>
</dbReference>
<reference evidence="3" key="1">
    <citation type="submission" date="2020-10" db="EMBL/GenBank/DDBJ databases">
        <authorList>
            <person name="Gilroy R."/>
        </authorList>
    </citation>
    <scope>NUCLEOTIDE SEQUENCE</scope>
    <source>
        <strain evidence="3">B1-3475</strain>
    </source>
</reference>
<feature type="signal peptide" evidence="1">
    <location>
        <begin position="1"/>
        <end position="19"/>
    </location>
</feature>